<evidence type="ECO:0000256" key="1">
    <source>
        <dbReference type="SAM" id="Coils"/>
    </source>
</evidence>
<evidence type="ECO:0000256" key="3">
    <source>
        <dbReference type="SAM" id="SignalP"/>
    </source>
</evidence>
<dbReference type="Proteomes" id="UP000835052">
    <property type="component" value="Unassembled WGS sequence"/>
</dbReference>
<feature type="chain" id="PRO_5035920082" description="Tail-anchored protein insertion receptor WRB" evidence="3">
    <location>
        <begin position="19"/>
        <end position="199"/>
    </location>
</feature>
<evidence type="ECO:0008006" key="6">
    <source>
        <dbReference type="Google" id="ProtNLM"/>
    </source>
</evidence>
<keyword evidence="2" id="KW-1133">Transmembrane helix</keyword>
<name>A0A8S1GRS4_9PELO</name>
<keyword evidence="5" id="KW-1185">Reference proteome</keyword>
<feature type="transmembrane region" description="Helical" evidence="2">
    <location>
        <begin position="129"/>
        <end position="146"/>
    </location>
</feature>
<feature type="signal peptide" evidence="3">
    <location>
        <begin position="1"/>
        <end position="18"/>
    </location>
</feature>
<protein>
    <recommendedName>
        <fullName evidence="6">Tail-anchored protein insertion receptor WRB</fullName>
    </recommendedName>
</protein>
<evidence type="ECO:0000313" key="5">
    <source>
        <dbReference type="Proteomes" id="UP000835052"/>
    </source>
</evidence>
<evidence type="ECO:0000256" key="2">
    <source>
        <dbReference type="SAM" id="Phobius"/>
    </source>
</evidence>
<keyword evidence="2" id="KW-0812">Transmembrane</keyword>
<keyword evidence="1" id="KW-0175">Coiled coil</keyword>
<gene>
    <name evidence="4" type="ORF">CAUJ_LOCUS2296</name>
</gene>
<sequence length="199" mass="23481">MLLRILLATSSILALCDCCAKDVKFKEDHPRRKEHDEQFLHNMMDLKRHEEVLLKAVETLKQARKADEPKNEGTDYKAKIAQIEKELRQTKEDHARLISRHESYLRDFERPKTWSDTISKWTGDAFGRMLYNAFATILVVLVPFVLRPMQRRWLLRRQEEQEGREALEEADDVNRLSVDEVRRLAGADRPIRAQDKKND</sequence>
<proteinExistence type="predicted"/>
<keyword evidence="2" id="KW-0472">Membrane</keyword>
<dbReference type="EMBL" id="CAJGYM010000004">
    <property type="protein sequence ID" value="CAD6186377.1"/>
    <property type="molecule type" value="Genomic_DNA"/>
</dbReference>
<evidence type="ECO:0000313" key="4">
    <source>
        <dbReference type="EMBL" id="CAD6186377.1"/>
    </source>
</evidence>
<feature type="coiled-coil region" evidence="1">
    <location>
        <begin position="46"/>
        <end position="100"/>
    </location>
</feature>
<accession>A0A8S1GRS4</accession>
<comment type="caution">
    <text evidence="4">The sequence shown here is derived from an EMBL/GenBank/DDBJ whole genome shotgun (WGS) entry which is preliminary data.</text>
</comment>
<organism evidence="4 5">
    <name type="scientific">Caenorhabditis auriculariae</name>
    <dbReference type="NCBI Taxonomy" id="2777116"/>
    <lineage>
        <taxon>Eukaryota</taxon>
        <taxon>Metazoa</taxon>
        <taxon>Ecdysozoa</taxon>
        <taxon>Nematoda</taxon>
        <taxon>Chromadorea</taxon>
        <taxon>Rhabditida</taxon>
        <taxon>Rhabditina</taxon>
        <taxon>Rhabditomorpha</taxon>
        <taxon>Rhabditoidea</taxon>
        <taxon>Rhabditidae</taxon>
        <taxon>Peloderinae</taxon>
        <taxon>Caenorhabditis</taxon>
    </lineage>
</organism>
<reference evidence="4" key="1">
    <citation type="submission" date="2020-10" db="EMBL/GenBank/DDBJ databases">
        <authorList>
            <person name="Kikuchi T."/>
        </authorList>
    </citation>
    <scope>NUCLEOTIDE SEQUENCE</scope>
    <source>
        <strain evidence="4">NKZ352</strain>
    </source>
</reference>
<dbReference type="AlphaFoldDB" id="A0A8S1GRS4"/>
<keyword evidence="3" id="KW-0732">Signal</keyword>
<dbReference type="OrthoDB" id="5818411at2759"/>